<dbReference type="InterPro" id="IPR011545">
    <property type="entry name" value="DEAD/DEAH_box_helicase_dom"/>
</dbReference>
<dbReference type="GO" id="GO:0003724">
    <property type="term" value="F:RNA helicase activity"/>
    <property type="evidence" value="ECO:0007669"/>
    <property type="project" value="UniProtKB-EC"/>
</dbReference>
<evidence type="ECO:0000256" key="7">
    <source>
        <dbReference type="ARBA" id="ARBA00047984"/>
    </source>
</evidence>
<feature type="region of interest" description="Disordered" evidence="9">
    <location>
        <begin position="1117"/>
        <end position="1156"/>
    </location>
</feature>
<dbReference type="FunFam" id="1.20.120.1080:FF:000002">
    <property type="entry name" value="Putative ATP-dependent RNA helicase DHX36"/>
    <property type="match status" value="1"/>
</dbReference>
<dbReference type="Pfam" id="PF00270">
    <property type="entry name" value="DEAD"/>
    <property type="match status" value="1"/>
</dbReference>
<dbReference type="AlphaFoldDB" id="A0AAV8R021"/>
<comment type="caution">
    <text evidence="12">The sequence shown here is derived from an EMBL/GenBank/DDBJ whole genome shotgun (WGS) entry which is preliminary data.</text>
</comment>
<reference evidence="12 13" key="1">
    <citation type="submission" date="2022-12" db="EMBL/GenBank/DDBJ databases">
        <title>Chromosome-scale assembly of the Ensete ventricosum genome.</title>
        <authorList>
            <person name="Dussert Y."/>
            <person name="Stocks J."/>
            <person name="Wendawek A."/>
            <person name="Woldeyes F."/>
            <person name="Nichols R.A."/>
            <person name="Borrell J.S."/>
        </authorList>
    </citation>
    <scope>NUCLEOTIDE SEQUENCE [LARGE SCALE GENOMIC DNA]</scope>
    <source>
        <strain evidence="13">cv. Maze</strain>
        <tissue evidence="12">Seeds</tissue>
    </source>
</reference>
<evidence type="ECO:0000259" key="11">
    <source>
        <dbReference type="PROSITE" id="PS51194"/>
    </source>
</evidence>
<dbReference type="Pfam" id="PF21010">
    <property type="entry name" value="HA2_C"/>
    <property type="match status" value="1"/>
</dbReference>
<dbReference type="GO" id="GO:0003723">
    <property type="term" value="F:RNA binding"/>
    <property type="evidence" value="ECO:0007669"/>
    <property type="project" value="UniProtKB-KW"/>
</dbReference>
<keyword evidence="5" id="KW-0067">ATP-binding</keyword>
<dbReference type="SUPFAM" id="SSF54768">
    <property type="entry name" value="dsRNA-binding domain-like"/>
    <property type="match status" value="1"/>
</dbReference>
<comment type="similarity">
    <text evidence="8">Belongs to the DExH box helicase family.</text>
</comment>
<evidence type="ECO:0000313" key="12">
    <source>
        <dbReference type="EMBL" id="KAJ8485827.1"/>
    </source>
</evidence>
<dbReference type="EMBL" id="JAQQAF010000005">
    <property type="protein sequence ID" value="KAJ8485827.1"/>
    <property type="molecule type" value="Genomic_DNA"/>
</dbReference>
<feature type="domain" description="Helicase ATP-binding" evidence="10">
    <location>
        <begin position="263"/>
        <end position="430"/>
    </location>
</feature>
<dbReference type="PANTHER" id="PTHR18934:SF103">
    <property type="entry name" value="RNA HELICASE"/>
    <property type="match status" value="1"/>
</dbReference>
<dbReference type="Gene3D" id="3.30.160.20">
    <property type="match status" value="1"/>
</dbReference>
<feature type="domain" description="Helicase C-terminal" evidence="11">
    <location>
        <begin position="518"/>
        <end position="692"/>
    </location>
</feature>
<dbReference type="Gene3D" id="3.40.50.300">
    <property type="entry name" value="P-loop containing nucleotide triphosphate hydrolases"/>
    <property type="match status" value="2"/>
</dbReference>
<evidence type="ECO:0000256" key="4">
    <source>
        <dbReference type="ARBA" id="ARBA00022806"/>
    </source>
</evidence>
<dbReference type="SMART" id="SM00358">
    <property type="entry name" value="DSRM"/>
    <property type="match status" value="1"/>
</dbReference>
<dbReference type="PANTHER" id="PTHR18934">
    <property type="entry name" value="ATP-DEPENDENT RNA HELICASE"/>
    <property type="match status" value="1"/>
</dbReference>
<dbReference type="GO" id="GO:0005634">
    <property type="term" value="C:nucleus"/>
    <property type="evidence" value="ECO:0007669"/>
    <property type="project" value="TreeGrafter"/>
</dbReference>
<evidence type="ECO:0000256" key="6">
    <source>
        <dbReference type="ARBA" id="ARBA00022884"/>
    </source>
</evidence>
<protein>
    <recommendedName>
        <fullName evidence="1">RNA helicase</fullName>
        <ecNumber evidence="1">3.6.4.13</ecNumber>
    </recommendedName>
</protein>
<evidence type="ECO:0000256" key="5">
    <source>
        <dbReference type="ARBA" id="ARBA00022840"/>
    </source>
</evidence>
<keyword evidence="4" id="KW-0347">Helicase</keyword>
<evidence type="ECO:0000256" key="2">
    <source>
        <dbReference type="ARBA" id="ARBA00022741"/>
    </source>
</evidence>
<dbReference type="GO" id="GO:0016787">
    <property type="term" value="F:hydrolase activity"/>
    <property type="evidence" value="ECO:0007669"/>
    <property type="project" value="UniProtKB-KW"/>
</dbReference>
<organism evidence="12 13">
    <name type="scientific">Ensete ventricosum</name>
    <name type="common">Abyssinian banana</name>
    <name type="synonym">Musa ensete</name>
    <dbReference type="NCBI Taxonomy" id="4639"/>
    <lineage>
        <taxon>Eukaryota</taxon>
        <taxon>Viridiplantae</taxon>
        <taxon>Streptophyta</taxon>
        <taxon>Embryophyta</taxon>
        <taxon>Tracheophyta</taxon>
        <taxon>Spermatophyta</taxon>
        <taxon>Magnoliopsida</taxon>
        <taxon>Liliopsida</taxon>
        <taxon>Zingiberales</taxon>
        <taxon>Musaceae</taxon>
        <taxon>Ensete</taxon>
    </lineage>
</organism>
<comment type="catalytic activity">
    <reaction evidence="7">
        <text>ATP + H2O = ADP + phosphate + H(+)</text>
        <dbReference type="Rhea" id="RHEA:13065"/>
        <dbReference type="ChEBI" id="CHEBI:15377"/>
        <dbReference type="ChEBI" id="CHEBI:15378"/>
        <dbReference type="ChEBI" id="CHEBI:30616"/>
        <dbReference type="ChEBI" id="CHEBI:43474"/>
        <dbReference type="ChEBI" id="CHEBI:456216"/>
        <dbReference type="EC" id="3.6.4.13"/>
    </reaction>
</comment>
<dbReference type="Pfam" id="PF00035">
    <property type="entry name" value="dsrm"/>
    <property type="match status" value="1"/>
</dbReference>
<dbReference type="PROSITE" id="PS51192">
    <property type="entry name" value="HELICASE_ATP_BIND_1"/>
    <property type="match status" value="1"/>
</dbReference>
<evidence type="ECO:0000256" key="9">
    <source>
        <dbReference type="SAM" id="MobiDB-lite"/>
    </source>
</evidence>
<gene>
    <name evidence="12" type="ORF">OPV22_018312</name>
</gene>
<dbReference type="InterPro" id="IPR048333">
    <property type="entry name" value="HA2_WH"/>
</dbReference>
<dbReference type="Pfam" id="PF00271">
    <property type="entry name" value="Helicase_C"/>
    <property type="match status" value="1"/>
</dbReference>
<dbReference type="EC" id="3.6.4.13" evidence="1"/>
<name>A0AAV8R021_ENSVE</name>
<sequence>MMRRGLGFGLPSLLRPGRFAATPLGRKVGALSFLFRRSISSTGGDVSARCCYRGQRGFCGYAVEQFSDDEYECEFGSHKPSSMANIDEWRWKLSLLLRNTEEQEIISRDKRDRRDYEQISNLAQRMGLYSEIYGKVVVASKVPLPNYRPDLDDKRPQREVVIPLSLQRRVEGLLQEHLDRMLLTSNIVNNELGHSSSSKDVEDVDLDENQDSLVDSSVMEKILQRKGIRMRNLQRTWQDSPEGVKMLNFRNSLPAYKEKDRLLSAIARNQVIVISGETGCGKTTQLPQYVLESEIESGRGAFCNIICTQPRRISAMAVAERVSAERGENLGETVGYKVRLEGMKGKNTHLLFCTSGILLRRLLGDRNLNGVTHVFVDEIHERGMNEDFLLIVLKDLLPRRRDLRLILMSATLNAELFSNYFGGAPTIHIPGFTYPVRAQFLEDILEKTGYKLTSFNQIDDYGQEKLWKTQRQLMPRKRKNQISALVEDALKKSSFEGYSSRARDSLASWTPDCIGFNLIEAVLCHICRKERPGAALVFMTGWDDISCLRDQLRAHPLLGDPNRVLVLTCHGSMATSEQKLIFERPPPNIRKIVLATNMAEASITINDIVFVVDCGKAKETTYDALNNTPCLLPSWISKASARQRRGRAGRVQPGECYHLYPRCVYDAFAEYQLPELLRTPLNSLCLQIKSLQVDSIGEFLSAALQPPEPLAVQNAVEFLKMIAALDEQENLTNLGRYLSVLPVDPKLGKMLIMGAVFRCLDPVLTVVSGLSVRDPFLLPQDKKDLAGTAKSRFSSKDYSDHMALVRAYEGWKDAEREGSAYEYCWRNFLSAQTLQAIHSLRKQFSFILKDSGLLDADSGINNSLSHNQPLVRAIICSGLFPGITSVVHREKSLSFKTMDDGQVLLYANSVNAKYQTIPYPWLVFGEKVKVNTVFIRDSTGVSDSVLILFGGTLIRGEMAGHLKMLDGYIDFFMDPSLTECYWNLKVELDNLVQRKLLDPRTDIHKEGRHLMLAVQELVSGDLCEGRFVFGRETRRTRFSGNEGNKNNIVKDGTNPKNLLQTLLMRAGHSPPKYKTKHLKTNEFRAIVEFKGMQFVGKPKKNKQLAERDAAIEALGWLTHTSDKSHQDEDDDSPLDITDNMLKLLNRQRRRSRHRSG</sequence>
<dbReference type="CDD" id="cd17917">
    <property type="entry name" value="DEXHc_RHA-like"/>
    <property type="match status" value="1"/>
</dbReference>
<keyword evidence="2" id="KW-0547">Nucleotide-binding</keyword>
<dbReference type="SMART" id="SM00847">
    <property type="entry name" value="HA2"/>
    <property type="match status" value="1"/>
</dbReference>
<dbReference type="Proteomes" id="UP001222027">
    <property type="component" value="Unassembled WGS sequence"/>
</dbReference>
<dbReference type="FunFam" id="3.30.160.20:FF:000060">
    <property type="entry name" value="DEA(D/H)-box RNA helicase family protein"/>
    <property type="match status" value="1"/>
</dbReference>
<dbReference type="FunFam" id="3.40.50.300:FF:000526">
    <property type="entry name" value="DExH-box ATP-dependent RNA helicase DExH3"/>
    <property type="match status" value="1"/>
</dbReference>
<keyword evidence="13" id="KW-1185">Reference proteome</keyword>
<feature type="compositionally biased region" description="Basic residues" evidence="9">
    <location>
        <begin position="1145"/>
        <end position="1156"/>
    </location>
</feature>
<dbReference type="InterPro" id="IPR059023">
    <property type="entry name" value="RNA_hel_CTD"/>
</dbReference>
<evidence type="ECO:0000256" key="3">
    <source>
        <dbReference type="ARBA" id="ARBA00022801"/>
    </source>
</evidence>
<keyword evidence="6" id="KW-0694">RNA-binding</keyword>
<dbReference type="Pfam" id="PF07717">
    <property type="entry name" value="OB_NTP_bind"/>
    <property type="match status" value="1"/>
</dbReference>
<dbReference type="InterPro" id="IPR014001">
    <property type="entry name" value="Helicase_ATP-bd"/>
</dbReference>
<dbReference type="Pfam" id="PF04408">
    <property type="entry name" value="WHD_HA2"/>
    <property type="match status" value="1"/>
</dbReference>
<evidence type="ECO:0000259" key="10">
    <source>
        <dbReference type="PROSITE" id="PS51192"/>
    </source>
</evidence>
<dbReference type="FunFam" id="3.40.50.300:FF:000480">
    <property type="entry name" value="DExH-box ATP-dependent RNA helicase DExH3"/>
    <property type="match status" value="1"/>
</dbReference>
<proteinExistence type="inferred from homology"/>
<evidence type="ECO:0000313" key="13">
    <source>
        <dbReference type="Proteomes" id="UP001222027"/>
    </source>
</evidence>
<dbReference type="Pfam" id="PF26026">
    <property type="entry name" value="RNA_hel_CTD"/>
    <property type="match status" value="1"/>
</dbReference>
<dbReference type="InterPro" id="IPR014720">
    <property type="entry name" value="dsRBD_dom"/>
</dbReference>
<dbReference type="CDD" id="cd18791">
    <property type="entry name" value="SF2_C_RHA"/>
    <property type="match status" value="1"/>
</dbReference>
<keyword evidence="3" id="KW-0378">Hydrolase</keyword>
<dbReference type="SUPFAM" id="SSF52540">
    <property type="entry name" value="P-loop containing nucleoside triphosphate hydrolases"/>
    <property type="match status" value="1"/>
</dbReference>
<dbReference type="GO" id="GO:0005524">
    <property type="term" value="F:ATP binding"/>
    <property type="evidence" value="ECO:0007669"/>
    <property type="project" value="UniProtKB-KW"/>
</dbReference>
<dbReference type="SMART" id="SM00487">
    <property type="entry name" value="DEXDc"/>
    <property type="match status" value="1"/>
</dbReference>
<dbReference type="InterPro" id="IPR011709">
    <property type="entry name" value="DEAD-box_helicase_OB_fold"/>
</dbReference>
<dbReference type="Gene3D" id="1.20.120.1080">
    <property type="match status" value="1"/>
</dbReference>
<dbReference type="InterPro" id="IPR007502">
    <property type="entry name" value="Helicase-assoc_dom"/>
</dbReference>
<dbReference type="InterPro" id="IPR027417">
    <property type="entry name" value="P-loop_NTPase"/>
</dbReference>
<dbReference type="InterPro" id="IPR001650">
    <property type="entry name" value="Helicase_C-like"/>
</dbReference>
<accession>A0AAV8R021</accession>
<evidence type="ECO:0000256" key="8">
    <source>
        <dbReference type="ARBA" id="ARBA00060772"/>
    </source>
</evidence>
<dbReference type="PROSITE" id="PS51194">
    <property type="entry name" value="HELICASE_CTER"/>
    <property type="match status" value="1"/>
</dbReference>
<evidence type="ECO:0000256" key="1">
    <source>
        <dbReference type="ARBA" id="ARBA00012552"/>
    </source>
</evidence>
<dbReference type="SMART" id="SM00490">
    <property type="entry name" value="HELICc"/>
    <property type="match status" value="1"/>
</dbReference>